<dbReference type="InterPro" id="IPR021660">
    <property type="entry name" value="DUF3253"/>
</dbReference>
<evidence type="ECO:0000313" key="2">
    <source>
        <dbReference type="Proteomes" id="UP001626536"/>
    </source>
</evidence>
<protein>
    <submittedName>
        <fullName evidence="1">DUF3253 domain-containing protein</fullName>
    </submittedName>
</protein>
<dbReference type="InterPro" id="IPR036390">
    <property type="entry name" value="WH_DNA-bd_sf"/>
</dbReference>
<dbReference type="RefSeq" id="WP_407340874.1">
    <property type="nucleotide sequence ID" value="NZ_CP136862.1"/>
</dbReference>
<organism evidence="1 2">
    <name type="scientific">Methylocapsa polymorpha</name>
    <dbReference type="NCBI Taxonomy" id="3080828"/>
    <lineage>
        <taxon>Bacteria</taxon>
        <taxon>Pseudomonadati</taxon>
        <taxon>Pseudomonadota</taxon>
        <taxon>Alphaproteobacteria</taxon>
        <taxon>Hyphomicrobiales</taxon>
        <taxon>Beijerinckiaceae</taxon>
        <taxon>Methylocapsa</taxon>
    </lineage>
</organism>
<sequence length="91" mass="9669">MDATPKLADVILELCKNAPDAGTIDPVDAAKAFAEVSGRGRSAPWEGYLQPVRDNAVRLAKEGKIVIYRKGVPADPDTFKGPYRLGIGSGD</sequence>
<dbReference type="InterPro" id="IPR036388">
    <property type="entry name" value="WH-like_DNA-bd_sf"/>
</dbReference>
<dbReference type="SUPFAM" id="SSF46785">
    <property type="entry name" value="Winged helix' DNA-binding domain"/>
    <property type="match status" value="1"/>
</dbReference>
<evidence type="ECO:0000313" key="1">
    <source>
        <dbReference type="EMBL" id="WOJ91278.1"/>
    </source>
</evidence>
<dbReference type="Proteomes" id="UP001626536">
    <property type="component" value="Chromosome"/>
</dbReference>
<name>A0ABZ0HX44_9HYPH</name>
<dbReference type="Pfam" id="PF11625">
    <property type="entry name" value="DUF3253"/>
    <property type="match status" value="1"/>
</dbReference>
<proteinExistence type="predicted"/>
<dbReference type="Gene3D" id="1.10.10.10">
    <property type="entry name" value="Winged helix-like DNA-binding domain superfamily/Winged helix DNA-binding domain"/>
    <property type="match status" value="1"/>
</dbReference>
<keyword evidence="2" id="KW-1185">Reference proteome</keyword>
<dbReference type="EMBL" id="CP136862">
    <property type="protein sequence ID" value="WOJ91278.1"/>
    <property type="molecule type" value="Genomic_DNA"/>
</dbReference>
<reference evidence="1 2" key="1">
    <citation type="submission" date="2023-10" db="EMBL/GenBank/DDBJ databases">
        <title>Novel methanotroph of the genus Methylocapsa from a subarctic wetland.</title>
        <authorList>
            <person name="Belova S.E."/>
            <person name="Oshkin I.Y."/>
            <person name="Miroshnikov K."/>
            <person name="Dedysh S.N."/>
        </authorList>
    </citation>
    <scope>NUCLEOTIDE SEQUENCE [LARGE SCALE GENOMIC DNA]</scope>
    <source>
        <strain evidence="1 2">RX1</strain>
    </source>
</reference>
<gene>
    <name evidence="1" type="ORF">RZS28_08495</name>
</gene>
<accession>A0ABZ0HX44</accession>